<dbReference type="GO" id="GO:0007018">
    <property type="term" value="P:microtubule-based movement"/>
    <property type="evidence" value="ECO:0007669"/>
    <property type="project" value="InterPro"/>
</dbReference>
<dbReference type="InterPro" id="IPR027417">
    <property type="entry name" value="P-loop_NTPase"/>
</dbReference>
<comment type="caution">
    <text evidence="2">Lacks conserved residue(s) required for the propagation of feature annotation.</text>
</comment>
<evidence type="ECO:0000256" key="3">
    <source>
        <dbReference type="SAM" id="MobiDB-lite"/>
    </source>
</evidence>
<dbReference type="GO" id="GO:0003777">
    <property type="term" value="F:microtubule motor activity"/>
    <property type="evidence" value="ECO:0007669"/>
    <property type="project" value="InterPro"/>
</dbReference>
<evidence type="ECO:0000313" key="5">
    <source>
        <dbReference type="EMBL" id="KAG2389877.1"/>
    </source>
</evidence>
<feature type="domain" description="Kinesin motor" evidence="4">
    <location>
        <begin position="66"/>
        <end position="133"/>
    </location>
</feature>
<sequence length="133" mass="13807">MSSSSGYVRSSQRASISPLRSRKSPVGPAKPAGRPTTPSSSSTSSRPSTKASISSVAAAAVLDVNKAKENVSVTGDEVAWYADGDHIVRNEYNPSIAYGFDKVFGPATTTRHVYDVAAHHVVSGAMEGINGAI</sequence>
<keyword evidence="1" id="KW-0505">Motor protein</keyword>
<dbReference type="PANTHER" id="PTHR47968:SF33">
    <property type="entry name" value="KINESIN-LIKE PROTEIN KIN-7C, MITOCHONDRIAL ISOFORM X1"/>
    <property type="match status" value="1"/>
</dbReference>
<dbReference type="PANTHER" id="PTHR47968">
    <property type="entry name" value="CENTROMERE PROTEIN E"/>
    <property type="match status" value="1"/>
</dbReference>
<dbReference type="EMBL" id="JABFOF010000007">
    <property type="protein sequence ID" value="KAG2389877.1"/>
    <property type="molecule type" value="Genomic_DNA"/>
</dbReference>
<comment type="caution">
    <text evidence="5">The sequence shown here is derived from an EMBL/GenBank/DDBJ whole genome shotgun (WGS) entry which is preliminary data.</text>
</comment>
<reference evidence="5 6" key="1">
    <citation type="submission" date="2020-05" db="EMBL/GenBank/DDBJ databases">
        <title>Vigna angularis (adzuki bean) Var. LongXiaoDou No. 4 denovo assembly.</title>
        <authorList>
            <person name="Xiang H."/>
        </authorList>
    </citation>
    <scope>NUCLEOTIDE SEQUENCE [LARGE SCALE GENOMIC DNA]</scope>
    <source>
        <tissue evidence="5">Leaf</tissue>
    </source>
</reference>
<dbReference type="GO" id="GO:0005524">
    <property type="term" value="F:ATP binding"/>
    <property type="evidence" value="ECO:0007669"/>
    <property type="project" value="InterPro"/>
</dbReference>
<dbReference type="InterPro" id="IPR027640">
    <property type="entry name" value="Kinesin-like_fam"/>
</dbReference>
<dbReference type="GO" id="GO:0008017">
    <property type="term" value="F:microtubule binding"/>
    <property type="evidence" value="ECO:0007669"/>
    <property type="project" value="InterPro"/>
</dbReference>
<dbReference type="PROSITE" id="PS50067">
    <property type="entry name" value="KINESIN_MOTOR_2"/>
    <property type="match status" value="1"/>
</dbReference>
<feature type="compositionally biased region" description="Low complexity" evidence="3">
    <location>
        <begin position="1"/>
        <end position="15"/>
    </location>
</feature>
<evidence type="ECO:0000256" key="1">
    <source>
        <dbReference type="ARBA" id="ARBA00023175"/>
    </source>
</evidence>
<feature type="compositionally biased region" description="Low complexity" evidence="3">
    <location>
        <begin position="35"/>
        <end position="50"/>
    </location>
</feature>
<dbReference type="SUPFAM" id="SSF52540">
    <property type="entry name" value="P-loop containing nucleoside triphosphate hydrolases"/>
    <property type="match status" value="1"/>
</dbReference>
<protein>
    <submittedName>
        <fullName evidence="5">Kinesin-like protein</fullName>
    </submittedName>
</protein>
<feature type="region of interest" description="Disordered" evidence="3">
    <location>
        <begin position="1"/>
        <end position="50"/>
    </location>
</feature>
<dbReference type="Proteomes" id="UP000743370">
    <property type="component" value="Unassembled WGS sequence"/>
</dbReference>
<name>A0A8T0JYR5_PHAAN</name>
<dbReference type="InterPro" id="IPR036961">
    <property type="entry name" value="Kinesin_motor_dom_sf"/>
</dbReference>
<dbReference type="InterPro" id="IPR001752">
    <property type="entry name" value="Kinesin_motor_dom"/>
</dbReference>
<organism evidence="5 6">
    <name type="scientific">Phaseolus angularis</name>
    <name type="common">Azuki bean</name>
    <name type="synonym">Vigna angularis</name>
    <dbReference type="NCBI Taxonomy" id="3914"/>
    <lineage>
        <taxon>Eukaryota</taxon>
        <taxon>Viridiplantae</taxon>
        <taxon>Streptophyta</taxon>
        <taxon>Embryophyta</taxon>
        <taxon>Tracheophyta</taxon>
        <taxon>Spermatophyta</taxon>
        <taxon>Magnoliopsida</taxon>
        <taxon>eudicotyledons</taxon>
        <taxon>Gunneridae</taxon>
        <taxon>Pentapetalae</taxon>
        <taxon>rosids</taxon>
        <taxon>fabids</taxon>
        <taxon>Fabales</taxon>
        <taxon>Fabaceae</taxon>
        <taxon>Papilionoideae</taxon>
        <taxon>50 kb inversion clade</taxon>
        <taxon>NPAAA clade</taxon>
        <taxon>indigoferoid/millettioid clade</taxon>
        <taxon>Phaseoleae</taxon>
        <taxon>Vigna</taxon>
    </lineage>
</organism>
<evidence type="ECO:0000259" key="4">
    <source>
        <dbReference type="PROSITE" id="PS50067"/>
    </source>
</evidence>
<evidence type="ECO:0000313" key="6">
    <source>
        <dbReference type="Proteomes" id="UP000743370"/>
    </source>
</evidence>
<proteinExistence type="inferred from homology"/>
<comment type="similarity">
    <text evidence="2">Belongs to the TRAFAC class myosin-kinesin ATPase superfamily. Kinesin family.</text>
</comment>
<accession>A0A8T0JYR5</accession>
<dbReference type="AlphaFoldDB" id="A0A8T0JYR5"/>
<evidence type="ECO:0000256" key="2">
    <source>
        <dbReference type="PROSITE-ProRule" id="PRU00283"/>
    </source>
</evidence>
<dbReference type="Gene3D" id="3.40.850.10">
    <property type="entry name" value="Kinesin motor domain"/>
    <property type="match status" value="1"/>
</dbReference>
<gene>
    <name evidence="5" type="ORF">HKW66_Vig0179500</name>
</gene>